<keyword evidence="4" id="KW-0560">Oxidoreductase</keyword>
<evidence type="ECO:0000256" key="1">
    <source>
        <dbReference type="ARBA" id="ARBA00006442"/>
    </source>
</evidence>
<evidence type="ECO:0000313" key="7">
    <source>
        <dbReference type="Proteomes" id="UP000799438"/>
    </source>
</evidence>
<dbReference type="PANTHER" id="PTHR43735">
    <property type="entry name" value="APOPTOSIS-INDUCING FACTOR 1"/>
    <property type="match status" value="1"/>
</dbReference>
<dbReference type="PRINTS" id="PR00368">
    <property type="entry name" value="FADPNR"/>
</dbReference>
<evidence type="ECO:0000259" key="5">
    <source>
        <dbReference type="Pfam" id="PF07992"/>
    </source>
</evidence>
<proteinExistence type="inferred from homology"/>
<evidence type="ECO:0000256" key="3">
    <source>
        <dbReference type="ARBA" id="ARBA00022827"/>
    </source>
</evidence>
<organism evidence="6 7">
    <name type="scientific">Aplosporella prunicola CBS 121167</name>
    <dbReference type="NCBI Taxonomy" id="1176127"/>
    <lineage>
        <taxon>Eukaryota</taxon>
        <taxon>Fungi</taxon>
        <taxon>Dikarya</taxon>
        <taxon>Ascomycota</taxon>
        <taxon>Pezizomycotina</taxon>
        <taxon>Dothideomycetes</taxon>
        <taxon>Dothideomycetes incertae sedis</taxon>
        <taxon>Botryosphaeriales</taxon>
        <taxon>Aplosporellaceae</taxon>
        <taxon>Aplosporella</taxon>
    </lineage>
</organism>
<accession>A0A6A6AXG7</accession>
<name>A0A6A6AXG7_9PEZI</name>
<dbReference type="GeneID" id="54298943"/>
<dbReference type="RefSeq" id="XP_033391666.1">
    <property type="nucleotide sequence ID" value="XM_033541447.1"/>
</dbReference>
<dbReference type="EMBL" id="ML995542">
    <property type="protein sequence ID" value="KAF2135948.1"/>
    <property type="molecule type" value="Genomic_DNA"/>
</dbReference>
<dbReference type="Proteomes" id="UP000799438">
    <property type="component" value="Unassembled WGS sequence"/>
</dbReference>
<dbReference type="SUPFAM" id="SSF51905">
    <property type="entry name" value="FAD/NAD(P)-binding domain"/>
    <property type="match status" value="2"/>
</dbReference>
<comment type="similarity">
    <text evidence="1">Belongs to the FAD-dependent oxidoreductase family.</text>
</comment>
<dbReference type="InterPro" id="IPR036188">
    <property type="entry name" value="FAD/NAD-bd_sf"/>
</dbReference>
<keyword evidence="2" id="KW-0285">Flavoprotein</keyword>
<dbReference type="InterPro" id="IPR023753">
    <property type="entry name" value="FAD/NAD-binding_dom"/>
</dbReference>
<feature type="domain" description="FAD/NAD(P)-binding" evidence="5">
    <location>
        <begin position="7"/>
        <end position="322"/>
    </location>
</feature>
<evidence type="ECO:0000256" key="2">
    <source>
        <dbReference type="ARBA" id="ARBA00022630"/>
    </source>
</evidence>
<dbReference type="AlphaFoldDB" id="A0A6A6AXG7"/>
<gene>
    <name evidence="6" type="ORF">K452DRAFT_292808</name>
</gene>
<dbReference type="PRINTS" id="PR00411">
    <property type="entry name" value="PNDRDTASEI"/>
</dbReference>
<sequence>MSSNERNIVILGASFAGISATHYALKHVLPFLPTSNGEKYHVYLISPSRDFFFRVASPRAAVSTDLMPNSKTFYPIAPGLAQYGNLVTLVLGTATAWDNETRTVNIASAEGPEKVLGYHALLLATGTRTPSPLFTLHSTSEASKAELSSMNTRLVKAKSILIAGGGPAGVETAGEIGEYLNGTPGWFASKPVEPKAHITVVTDNKNLLPALRPELGKKAEGYLARLGVEVRYGVRMEKATDNSDGTTTVRISTGEEVTVDVYIPATGQVPNTEYVPKSLLTDRGYVQTNNTTLRVDVAGPRVYALGDVGSYTRGGVMDIYDAVPVVMTNMKRDLLAFADAGEEKPGATITPKGGDRPYKPNLKETQLVPVGRSKGVGAIFGWKLPSFMVWLIKGRDYLSSTAPDLITGNKWKKENSWKPTDG</sequence>
<evidence type="ECO:0000313" key="6">
    <source>
        <dbReference type="EMBL" id="KAF2135948.1"/>
    </source>
</evidence>
<keyword evidence="7" id="KW-1185">Reference proteome</keyword>
<reference evidence="6" key="1">
    <citation type="journal article" date="2020" name="Stud. Mycol.">
        <title>101 Dothideomycetes genomes: a test case for predicting lifestyles and emergence of pathogens.</title>
        <authorList>
            <person name="Haridas S."/>
            <person name="Albert R."/>
            <person name="Binder M."/>
            <person name="Bloem J."/>
            <person name="Labutti K."/>
            <person name="Salamov A."/>
            <person name="Andreopoulos B."/>
            <person name="Baker S."/>
            <person name="Barry K."/>
            <person name="Bills G."/>
            <person name="Bluhm B."/>
            <person name="Cannon C."/>
            <person name="Castanera R."/>
            <person name="Culley D."/>
            <person name="Daum C."/>
            <person name="Ezra D."/>
            <person name="Gonzalez J."/>
            <person name="Henrissat B."/>
            <person name="Kuo A."/>
            <person name="Liang C."/>
            <person name="Lipzen A."/>
            <person name="Lutzoni F."/>
            <person name="Magnuson J."/>
            <person name="Mondo S."/>
            <person name="Nolan M."/>
            <person name="Ohm R."/>
            <person name="Pangilinan J."/>
            <person name="Park H.-J."/>
            <person name="Ramirez L."/>
            <person name="Alfaro M."/>
            <person name="Sun H."/>
            <person name="Tritt A."/>
            <person name="Yoshinaga Y."/>
            <person name="Zwiers L.-H."/>
            <person name="Turgeon B."/>
            <person name="Goodwin S."/>
            <person name="Spatafora J."/>
            <person name="Crous P."/>
            <person name="Grigoriev I."/>
        </authorList>
    </citation>
    <scope>NUCLEOTIDE SEQUENCE</scope>
    <source>
        <strain evidence="6">CBS 121167</strain>
    </source>
</reference>
<dbReference type="GO" id="GO:0005737">
    <property type="term" value="C:cytoplasm"/>
    <property type="evidence" value="ECO:0007669"/>
    <property type="project" value="TreeGrafter"/>
</dbReference>
<keyword evidence="3" id="KW-0274">FAD</keyword>
<dbReference type="Gene3D" id="3.50.50.100">
    <property type="match status" value="1"/>
</dbReference>
<evidence type="ECO:0000256" key="4">
    <source>
        <dbReference type="ARBA" id="ARBA00023002"/>
    </source>
</evidence>
<protein>
    <recommendedName>
        <fullName evidence="5">FAD/NAD(P)-binding domain-containing protein</fullName>
    </recommendedName>
</protein>
<dbReference type="PANTHER" id="PTHR43735:SF3">
    <property type="entry name" value="FERROPTOSIS SUPPRESSOR PROTEIN 1"/>
    <property type="match status" value="1"/>
</dbReference>
<dbReference type="OrthoDB" id="202203at2759"/>
<dbReference type="GO" id="GO:0004174">
    <property type="term" value="F:electron-transferring-flavoprotein dehydrogenase activity"/>
    <property type="evidence" value="ECO:0007669"/>
    <property type="project" value="TreeGrafter"/>
</dbReference>
<dbReference type="GO" id="GO:0050660">
    <property type="term" value="F:flavin adenine dinucleotide binding"/>
    <property type="evidence" value="ECO:0007669"/>
    <property type="project" value="TreeGrafter"/>
</dbReference>
<dbReference type="Pfam" id="PF07992">
    <property type="entry name" value="Pyr_redox_2"/>
    <property type="match status" value="1"/>
</dbReference>